<gene>
    <name evidence="2" type="primary">M243R</name>
    <name evidence="2" type="ORF">MT325_M243R</name>
</gene>
<accession>A7ITX3</accession>
<sequence>MEEAFCSSRLVSYGILSIIIGIFVNTIGKRTMDHYDVTKEDVYKYVSIAIFSVGVVLVAYGLANIFLRDSLHMCALSI</sequence>
<dbReference type="EMBL" id="DQ491001">
    <property type="protein sequence ID" value="ABT13797.1"/>
    <property type="molecule type" value="Genomic_DNA"/>
</dbReference>
<organismHost>
    <name type="scientific">Paramecium bursaria</name>
    <dbReference type="NCBI Taxonomy" id="74790"/>
</organismHost>
<proteinExistence type="predicted"/>
<keyword evidence="1" id="KW-0812">Transmembrane</keyword>
<feature type="transmembrane region" description="Helical" evidence="1">
    <location>
        <begin position="48"/>
        <end position="67"/>
    </location>
</feature>
<reference evidence="2 3" key="1">
    <citation type="journal article" date="2007" name="Virology">
        <title>Sequence and annotation of the 314-kb MT325 and the 321-kb FR483 viruses that infect Chlorella Pbi.</title>
        <authorList>
            <person name="Fitzgerald L.A."/>
            <person name="Graves M.V."/>
            <person name="Li X."/>
            <person name="Feldblyum T."/>
            <person name="Hartigan J."/>
            <person name="Van Etten J.L."/>
        </authorList>
    </citation>
    <scope>NUCLEOTIDE SEQUENCE [LARGE SCALE GENOMIC DNA]</scope>
    <source>
        <strain evidence="2 3">MT325</strain>
    </source>
</reference>
<evidence type="ECO:0000256" key="1">
    <source>
        <dbReference type="SAM" id="Phobius"/>
    </source>
</evidence>
<keyword evidence="1" id="KW-0472">Membrane</keyword>
<protein>
    <submittedName>
        <fullName evidence="2">Uncharacterized protein M243R</fullName>
    </submittedName>
</protein>
<dbReference type="Proteomes" id="UP000246715">
    <property type="component" value="Segment"/>
</dbReference>
<name>A7ITX3_PBCVM</name>
<evidence type="ECO:0000313" key="3">
    <source>
        <dbReference type="Proteomes" id="UP000246715"/>
    </source>
</evidence>
<evidence type="ECO:0000313" key="2">
    <source>
        <dbReference type="EMBL" id="ABT13797.1"/>
    </source>
</evidence>
<keyword evidence="1" id="KW-1133">Transmembrane helix</keyword>
<organism evidence="2 3">
    <name type="scientific">Paramecium bursaria Chlorella virus MT325</name>
    <name type="common">PBCV-MT325</name>
    <dbReference type="NCBI Taxonomy" id="346932"/>
    <lineage>
        <taxon>Viruses</taxon>
        <taxon>Varidnaviria</taxon>
        <taxon>Bamfordvirae</taxon>
        <taxon>Nucleocytoviricota</taxon>
        <taxon>Megaviricetes</taxon>
        <taxon>Algavirales</taxon>
        <taxon>Phycodnaviridae</taxon>
        <taxon>Chlorovirus</taxon>
        <taxon>Chlorovirus conductrix</taxon>
        <taxon>Paramecium bursaria Chlorella virus A1</taxon>
    </lineage>
</organism>
<feature type="transmembrane region" description="Helical" evidence="1">
    <location>
        <begin position="10"/>
        <end position="28"/>
    </location>
</feature>